<dbReference type="EMBL" id="BARV01008067">
    <property type="protein sequence ID" value="GAI16053.1"/>
    <property type="molecule type" value="Genomic_DNA"/>
</dbReference>
<protein>
    <recommendedName>
        <fullName evidence="1">VOC domain-containing protein</fullName>
    </recommendedName>
</protein>
<gene>
    <name evidence="2" type="ORF">S06H3_16319</name>
</gene>
<sequence>YKGALIQLGYSIISLIEATDENSFMAKFIEKRGEGIQHIGVEVDNIEEFVKQLESKGIRVDKEDMKNENFQEALETRLIPMPPHHHLTGGKVHVPCPAALEKP</sequence>
<comment type="caution">
    <text evidence="2">The sequence shown here is derived from an EMBL/GenBank/DDBJ whole genome shotgun (WGS) entry which is preliminary data.</text>
</comment>
<feature type="non-terminal residue" evidence="2">
    <location>
        <position position="1"/>
    </location>
</feature>
<dbReference type="SUPFAM" id="SSF54593">
    <property type="entry name" value="Glyoxalase/Bleomycin resistance protein/Dihydroxybiphenyl dioxygenase"/>
    <property type="match status" value="1"/>
</dbReference>
<accession>X1LAF9</accession>
<name>X1LAF9_9ZZZZ</name>
<reference evidence="2" key="1">
    <citation type="journal article" date="2014" name="Front. Microbiol.">
        <title>High frequency of phylogenetically diverse reductive dehalogenase-homologous genes in deep subseafloor sedimentary metagenomes.</title>
        <authorList>
            <person name="Kawai M."/>
            <person name="Futagami T."/>
            <person name="Toyoda A."/>
            <person name="Takaki Y."/>
            <person name="Nishi S."/>
            <person name="Hori S."/>
            <person name="Arai W."/>
            <person name="Tsubouchi T."/>
            <person name="Morono Y."/>
            <person name="Uchiyama I."/>
            <person name="Ito T."/>
            <person name="Fujiyama A."/>
            <person name="Inagaki F."/>
            <person name="Takami H."/>
        </authorList>
    </citation>
    <scope>NUCLEOTIDE SEQUENCE</scope>
    <source>
        <strain evidence="2">Expedition CK06-06</strain>
    </source>
</reference>
<dbReference type="AlphaFoldDB" id="X1LAF9"/>
<dbReference type="PROSITE" id="PS51819">
    <property type="entry name" value="VOC"/>
    <property type="match status" value="1"/>
</dbReference>
<proteinExistence type="predicted"/>
<dbReference type="InterPro" id="IPR037523">
    <property type="entry name" value="VOC_core"/>
</dbReference>
<organism evidence="2">
    <name type="scientific">marine sediment metagenome</name>
    <dbReference type="NCBI Taxonomy" id="412755"/>
    <lineage>
        <taxon>unclassified sequences</taxon>
        <taxon>metagenomes</taxon>
        <taxon>ecological metagenomes</taxon>
    </lineage>
</organism>
<evidence type="ECO:0000313" key="2">
    <source>
        <dbReference type="EMBL" id="GAI16053.1"/>
    </source>
</evidence>
<feature type="domain" description="VOC" evidence="1">
    <location>
        <begin position="1"/>
        <end position="93"/>
    </location>
</feature>
<dbReference type="Pfam" id="PF13669">
    <property type="entry name" value="Glyoxalase_4"/>
    <property type="match status" value="1"/>
</dbReference>
<evidence type="ECO:0000259" key="1">
    <source>
        <dbReference type="PROSITE" id="PS51819"/>
    </source>
</evidence>
<dbReference type="Gene3D" id="3.10.180.10">
    <property type="entry name" value="2,3-Dihydroxybiphenyl 1,2-Dioxygenase, domain 1"/>
    <property type="match status" value="1"/>
</dbReference>
<dbReference type="InterPro" id="IPR029068">
    <property type="entry name" value="Glyas_Bleomycin-R_OHBP_Dase"/>
</dbReference>